<organism evidence="2 3">
    <name type="scientific">Discina gigas</name>
    <dbReference type="NCBI Taxonomy" id="1032678"/>
    <lineage>
        <taxon>Eukaryota</taxon>
        <taxon>Fungi</taxon>
        <taxon>Dikarya</taxon>
        <taxon>Ascomycota</taxon>
        <taxon>Pezizomycotina</taxon>
        <taxon>Pezizomycetes</taxon>
        <taxon>Pezizales</taxon>
        <taxon>Discinaceae</taxon>
        <taxon>Discina</taxon>
    </lineage>
</organism>
<keyword evidence="3" id="KW-1185">Reference proteome</keyword>
<evidence type="ECO:0000313" key="3">
    <source>
        <dbReference type="Proteomes" id="UP001447188"/>
    </source>
</evidence>
<gene>
    <name evidence="2" type="ORF">Q9L58_000677</name>
</gene>
<reference evidence="2 3" key="1">
    <citation type="submission" date="2024-02" db="EMBL/GenBank/DDBJ databases">
        <title>Discinaceae phylogenomics.</title>
        <authorList>
            <person name="Dirks A.C."/>
            <person name="James T.Y."/>
        </authorList>
    </citation>
    <scope>NUCLEOTIDE SEQUENCE [LARGE SCALE GENOMIC DNA]</scope>
    <source>
        <strain evidence="2 3">ACD0624</strain>
    </source>
</reference>
<evidence type="ECO:0000256" key="1">
    <source>
        <dbReference type="SAM" id="MobiDB-lite"/>
    </source>
</evidence>
<proteinExistence type="predicted"/>
<feature type="region of interest" description="Disordered" evidence="1">
    <location>
        <begin position="183"/>
        <end position="228"/>
    </location>
</feature>
<accession>A0ABR3GWW3</accession>
<name>A0ABR3GWW3_9PEZI</name>
<feature type="compositionally biased region" description="Basic and acidic residues" evidence="1">
    <location>
        <begin position="183"/>
        <end position="193"/>
    </location>
</feature>
<protein>
    <submittedName>
        <fullName evidence="2">Uncharacterized protein</fullName>
    </submittedName>
</protein>
<comment type="caution">
    <text evidence="2">The sequence shown here is derived from an EMBL/GenBank/DDBJ whole genome shotgun (WGS) entry which is preliminary data.</text>
</comment>
<dbReference type="EMBL" id="JBBBZM010000004">
    <property type="protein sequence ID" value="KAL0640395.1"/>
    <property type="molecule type" value="Genomic_DNA"/>
</dbReference>
<dbReference type="Proteomes" id="UP001447188">
    <property type="component" value="Unassembled WGS sequence"/>
</dbReference>
<sequence length="228" mass="26361">MSHDDKFQSPIDLYILRRTQEVDASFLYEASISARVSYESNRLSRVYLNERTVEMRRRELQNLFKRVDAKEQFPRDPEQTGLLQEVTNVLQTVTARKRPETVMRTEIVPMLPCKGYELPRKTLFIGGRGDYVTVSRPMEEDQLEELLEKTQPMDEDQLEEPLAKAWPMEEQLLLEYLAEKSEEFEKQEAERNMPSRIQSTRKAKKSGKESEAKGEAGTGPALPNCTVG</sequence>
<evidence type="ECO:0000313" key="2">
    <source>
        <dbReference type="EMBL" id="KAL0640395.1"/>
    </source>
</evidence>